<dbReference type="PANTHER" id="PTHR24198:SF165">
    <property type="entry name" value="ANKYRIN REPEAT-CONTAINING PROTEIN-RELATED"/>
    <property type="match status" value="1"/>
</dbReference>
<dbReference type="PANTHER" id="PTHR24198">
    <property type="entry name" value="ANKYRIN REPEAT AND PROTEIN KINASE DOMAIN-CONTAINING PROTEIN"/>
    <property type="match status" value="1"/>
</dbReference>
<evidence type="ECO:0000313" key="5">
    <source>
        <dbReference type="Proteomes" id="UP001147752"/>
    </source>
</evidence>
<dbReference type="InterPro" id="IPR002110">
    <property type="entry name" value="Ankyrin_rpt"/>
</dbReference>
<comment type="caution">
    <text evidence="4">The sequence shown here is derived from an EMBL/GenBank/DDBJ whole genome shotgun (WGS) entry which is preliminary data.</text>
</comment>
<keyword evidence="2 3" id="KW-0040">ANK repeat</keyword>
<dbReference type="SUPFAM" id="SSF48403">
    <property type="entry name" value="Ankyrin repeat"/>
    <property type="match status" value="2"/>
</dbReference>
<dbReference type="RefSeq" id="XP_056579075.1">
    <property type="nucleotide sequence ID" value="XM_056722825.1"/>
</dbReference>
<dbReference type="EMBL" id="JAPZBT010000002">
    <property type="protein sequence ID" value="KAJ5373089.1"/>
    <property type="molecule type" value="Genomic_DNA"/>
</dbReference>
<dbReference type="SMART" id="SM00248">
    <property type="entry name" value="ANK"/>
    <property type="match status" value="7"/>
</dbReference>
<keyword evidence="5" id="KW-1185">Reference proteome</keyword>
<dbReference type="PROSITE" id="PS50297">
    <property type="entry name" value="ANK_REP_REGION"/>
    <property type="match status" value="2"/>
</dbReference>
<proteinExistence type="predicted"/>
<dbReference type="GeneID" id="81462008"/>
<protein>
    <recommendedName>
        <fullName evidence="6">F-box domain-containing protein</fullName>
    </recommendedName>
</protein>
<evidence type="ECO:0000256" key="1">
    <source>
        <dbReference type="ARBA" id="ARBA00022737"/>
    </source>
</evidence>
<dbReference type="PROSITE" id="PS50088">
    <property type="entry name" value="ANK_REPEAT"/>
    <property type="match status" value="2"/>
</dbReference>
<dbReference type="InterPro" id="IPR036770">
    <property type="entry name" value="Ankyrin_rpt-contain_sf"/>
</dbReference>
<dbReference type="Proteomes" id="UP001147752">
    <property type="component" value="Unassembled WGS sequence"/>
</dbReference>
<keyword evidence="1" id="KW-0677">Repeat</keyword>
<name>A0A9W9VA07_9EURO</name>
<dbReference type="AlphaFoldDB" id="A0A9W9VA07"/>
<accession>A0A9W9VA07</accession>
<dbReference type="OrthoDB" id="426293at2759"/>
<organism evidence="4 5">
    <name type="scientific">Penicillium concentricum</name>
    <dbReference type="NCBI Taxonomy" id="293559"/>
    <lineage>
        <taxon>Eukaryota</taxon>
        <taxon>Fungi</taxon>
        <taxon>Dikarya</taxon>
        <taxon>Ascomycota</taxon>
        <taxon>Pezizomycotina</taxon>
        <taxon>Eurotiomycetes</taxon>
        <taxon>Eurotiomycetidae</taxon>
        <taxon>Eurotiales</taxon>
        <taxon>Aspergillaceae</taxon>
        <taxon>Penicillium</taxon>
    </lineage>
</organism>
<feature type="repeat" description="ANK" evidence="3">
    <location>
        <begin position="363"/>
        <end position="387"/>
    </location>
</feature>
<dbReference type="Pfam" id="PF00023">
    <property type="entry name" value="Ank"/>
    <property type="match status" value="1"/>
</dbReference>
<feature type="repeat" description="ANK" evidence="3">
    <location>
        <begin position="296"/>
        <end position="318"/>
    </location>
</feature>
<dbReference type="Pfam" id="PF12796">
    <property type="entry name" value="Ank_2"/>
    <property type="match status" value="3"/>
</dbReference>
<sequence length="408" mass="45305">MGLLDLPVKLILMIEEHLPTQADVSALMRCHSSMLAILQKRLYSRAKSFELDSNLRWACERGNEGLASAMLIMGADILLSVNDPVPLSIVAIHGHLNMVKSLLKHDPTIINNTPYPTDDKCTAIVGATIQRHTDIVKFLLAQPDLDPQKPSSYFIYKTTHKLGEYDTFHIPINQALYDGNHELVRILLEDTRVELSPFSLIAAARGGHEDMVRLCLLQFSQRFDPNEESLLIIATRDNNMGLVKLLLEVASHSSEMEWETDGKASFIVSAANQEPPNPDKSLLARNNISVEATDYDGRSPFTYAASYGNVEMMKILLDTRKFDVDLPDECGRTPLSHAASVEKEPVKFLLPLDDVNPGSKDHNGLTPFHHAAMCGEVQVMAALLDTGKVDINYPDMHGQTPYDIFTGC</sequence>
<evidence type="ECO:0008006" key="6">
    <source>
        <dbReference type="Google" id="ProtNLM"/>
    </source>
</evidence>
<reference evidence="4" key="2">
    <citation type="journal article" date="2023" name="IMA Fungus">
        <title>Comparative genomic study of the Penicillium genus elucidates a diverse pangenome and 15 lateral gene transfer events.</title>
        <authorList>
            <person name="Petersen C."/>
            <person name="Sorensen T."/>
            <person name="Nielsen M.R."/>
            <person name="Sondergaard T.E."/>
            <person name="Sorensen J.L."/>
            <person name="Fitzpatrick D.A."/>
            <person name="Frisvad J.C."/>
            <person name="Nielsen K.L."/>
        </authorList>
    </citation>
    <scope>NUCLEOTIDE SEQUENCE</scope>
    <source>
        <strain evidence="4">IBT 3081</strain>
    </source>
</reference>
<reference evidence="4" key="1">
    <citation type="submission" date="2022-12" db="EMBL/GenBank/DDBJ databases">
        <authorList>
            <person name="Petersen C."/>
        </authorList>
    </citation>
    <scope>NUCLEOTIDE SEQUENCE</scope>
    <source>
        <strain evidence="4">IBT 3081</strain>
    </source>
</reference>
<dbReference type="Gene3D" id="1.25.40.20">
    <property type="entry name" value="Ankyrin repeat-containing domain"/>
    <property type="match status" value="2"/>
</dbReference>
<gene>
    <name evidence="4" type="ORF">N7517_005095</name>
</gene>
<evidence type="ECO:0000256" key="2">
    <source>
        <dbReference type="ARBA" id="ARBA00023043"/>
    </source>
</evidence>
<evidence type="ECO:0000256" key="3">
    <source>
        <dbReference type="PROSITE-ProRule" id="PRU00023"/>
    </source>
</evidence>
<evidence type="ECO:0000313" key="4">
    <source>
        <dbReference type="EMBL" id="KAJ5373089.1"/>
    </source>
</evidence>